<name>A0A1Z5KJC4_FISSO</name>
<keyword evidence="4" id="KW-1185">Reference proteome</keyword>
<organism evidence="3 4">
    <name type="scientific">Fistulifera solaris</name>
    <name type="common">Oleaginous diatom</name>
    <dbReference type="NCBI Taxonomy" id="1519565"/>
    <lineage>
        <taxon>Eukaryota</taxon>
        <taxon>Sar</taxon>
        <taxon>Stramenopiles</taxon>
        <taxon>Ochrophyta</taxon>
        <taxon>Bacillariophyta</taxon>
        <taxon>Bacillariophyceae</taxon>
        <taxon>Bacillariophycidae</taxon>
        <taxon>Naviculales</taxon>
        <taxon>Naviculaceae</taxon>
        <taxon>Fistulifera</taxon>
    </lineage>
</organism>
<dbReference type="InterPro" id="IPR027417">
    <property type="entry name" value="P-loop_NTPase"/>
</dbReference>
<dbReference type="InParanoid" id="A0A1Z5KJC4"/>
<accession>A0A1Z5KJC4</accession>
<proteinExistence type="predicted"/>
<evidence type="ECO:0000313" key="4">
    <source>
        <dbReference type="Proteomes" id="UP000198406"/>
    </source>
</evidence>
<dbReference type="Gene3D" id="3.40.50.300">
    <property type="entry name" value="P-loop containing nucleotide triphosphate hydrolases"/>
    <property type="match status" value="1"/>
</dbReference>
<dbReference type="OrthoDB" id="426250at2759"/>
<gene>
    <name evidence="3" type="ORF">FisN_4Hh439</name>
</gene>
<evidence type="ECO:0000256" key="2">
    <source>
        <dbReference type="SAM" id="MobiDB-lite"/>
    </source>
</evidence>
<dbReference type="PANTHER" id="PTHR21343">
    <property type="entry name" value="DETHIOBIOTIN SYNTHETASE"/>
    <property type="match status" value="1"/>
</dbReference>
<reference evidence="3 4" key="1">
    <citation type="journal article" date="2015" name="Plant Cell">
        <title>Oil accumulation by the oleaginous diatom Fistulifera solaris as revealed by the genome and transcriptome.</title>
        <authorList>
            <person name="Tanaka T."/>
            <person name="Maeda Y."/>
            <person name="Veluchamy A."/>
            <person name="Tanaka M."/>
            <person name="Abida H."/>
            <person name="Marechal E."/>
            <person name="Bowler C."/>
            <person name="Muto M."/>
            <person name="Sunaga Y."/>
            <person name="Tanaka M."/>
            <person name="Yoshino T."/>
            <person name="Taniguchi T."/>
            <person name="Fukuda Y."/>
            <person name="Nemoto M."/>
            <person name="Matsumoto M."/>
            <person name="Wong P.S."/>
            <person name="Aburatani S."/>
            <person name="Fujibuchi W."/>
        </authorList>
    </citation>
    <scope>NUCLEOTIDE SEQUENCE [LARGE SCALE GENOMIC DNA]</scope>
    <source>
        <strain evidence="3 4">JPCC DA0580</strain>
    </source>
</reference>
<evidence type="ECO:0000313" key="3">
    <source>
        <dbReference type="EMBL" id="GAX26058.1"/>
    </source>
</evidence>
<keyword evidence="1" id="KW-0315">Glutamine amidotransferase</keyword>
<dbReference type="Proteomes" id="UP000198406">
    <property type="component" value="Unassembled WGS sequence"/>
</dbReference>
<comment type="caution">
    <text evidence="3">The sequence shown here is derived from an EMBL/GenBank/DDBJ whole genome shotgun (WGS) entry which is preliminary data.</text>
</comment>
<feature type="region of interest" description="Disordered" evidence="2">
    <location>
        <begin position="475"/>
        <end position="494"/>
    </location>
</feature>
<dbReference type="EMBL" id="BDSP01000235">
    <property type="protein sequence ID" value="GAX26058.1"/>
    <property type="molecule type" value="Genomic_DNA"/>
</dbReference>
<protein>
    <submittedName>
        <fullName evidence="3">Uncharacterized protein</fullName>
    </submittedName>
</protein>
<dbReference type="SUPFAM" id="SSF52540">
    <property type="entry name" value="P-loop containing nucleoside triphosphate hydrolases"/>
    <property type="match status" value="1"/>
</dbReference>
<dbReference type="AlphaFoldDB" id="A0A1Z5KJC4"/>
<sequence length="494" mass="54068">MNETLTTRFFGFDPQDIARISWFDEYSEDDSRTAFGLVLNYSSWNREVVLASDEIRNDYLQRIGERVLDGLSCQKFVVCRQIDACDDTMDQFICDNNYFESGRSKQLIPPESLPVFSLVVAKNDTILTTSYITNVSSRCILNSLATFSDATKDLDQQVLAINDIGSSIGTQVDQLAQEYHIEVDLSQSSKTLRIFIAGDRSSVGKSSVCLGILGNLLQQGYKPEDLAYIKPATQSESTQLVQLYCDKHGIACVPIGPLVYYRGFTRAFLAGETQSTEELLDMCGRAVDRIAVGKRVVLVDGVGFPAVGSICGTDNASVLKACSYPVLNENNEIISRKPMAVVLVGGGGVGGAVDAFNLNATYFSSAGVKVIGGIFNKLALDGFYSLEDCKSQVTRYFDSNEEQLRQGRRPFGFVPVFPQLTLPDAIEHVNEYIKLFGAHVDFHSLLLSARQVRDDSSASDLPKLQTVTMQRAAKSRSRADIETSAINAGAAPSA</sequence>
<dbReference type="PANTHER" id="PTHR21343:SF10">
    <property type="entry name" value="DRTGG DOMAIN-CONTAINING PROTEIN"/>
    <property type="match status" value="1"/>
</dbReference>
<evidence type="ECO:0000256" key="1">
    <source>
        <dbReference type="ARBA" id="ARBA00022962"/>
    </source>
</evidence>